<proteinExistence type="predicted"/>
<dbReference type="Proteomes" id="UP000181873">
    <property type="component" value="Unassembled WGS sequence"/>
</dbReference>
<dbReference type="AlphaFoldDB" id="A0A1J9V1M1"/>
<gene>
    <name evidence="1" type="ORF">BAU25_23530</name>
</gene>
<protein>
    <recommendedName>
        <fullName evidence="3">Group-specific protein</fullName>
    </recommendedName>
</protein>
<dbReference type="RefSeq" id="WP_048527886.1">
    <property type="nucleotide sequence ID" value="NZ_CBCSIO010000007.1"/>
</dbReference>
<evidence type="ECO:0000313" key="2">
    <source>
        <dbReference type="Proteomes" id="UP000181873"/>
    </source>
</evidence>
<dbReference type="EMBL" id="MAOE01000014">
    <property type="protein sequence ID" value="OJD70077.1"/>
    <property type="molecule type" value="Genomic_DNA"/>
</dbReference>
<evidence type="ECO:0000313" key="1">
    <source>
        <dbReference type="EMBL" id="OJD70077.1"/>
    </source>
</evidence>
<dbReference type="GeneID" id="83634079"/>
<organism evidence="1 2">
    <name type="scientific">Bacillus albus</name>
    <dbReference type="NCBI Taxonomy" id="2026189"/>
    <lineage>
        <taxon>Bacteria</taxon>
        <taxon>Bacillati</taxon>
        <taxon>Bacillota</taxon>
        <taxon>Bacilli</taxon>
        <taxon>Bacillales</taxon>
        <taxon>Bacillaceae</taxon>
        <taxon>Bacillus</taxon>
        <taxon>Bacillus cereus group</taxon>
    </lineage>
</organism>
<accession>A0A1J9V1M1</accession>
<comment type="caution">
    <text evidence="1">The sequence shown here is derived from an EMBL/GenBank/DDBJ whole genome shotgun (WGS) entry which is preliminary data.</text>
</comment>
<evidence type="ECO:0008006" key="3">
    <source>
        <dbReference type="Google" id="ProtNLM"/>
    </source>
</evidence>
<name>A0A1J9V1M1_9BACI</name>
<reference evidence="1 2" key="1">
    <citation type="submission" date="2016-06" db="EMBL/GenBank/DDBJ databases">
        <title>First insights into the genetic diversity and population structure of in the Bacillus cereus group bacteria from diverse marine environments.</title>
        <authorList>
            <person name="Liu Y."/>
            <person name="Lai Q."/>
            <person name="Shao Z."/>
        </authorList>
    </citation>
    <scope>NUCLEOTIDE SEQUENCE [LARGE SCALE GENOMIC DNA]</scope>
    <source>
        <strain evidence="1 2">N35-10-2</strain>
    </source>
</reference>
<sequence>MSNDKRLKLLQYLAFFPTLLCMMLLINMNTYPYAKLLATISGSFAAIMLAAFWNLKIRMKKEKSS</sequence>